<dbReference type="Proteomes" id="UP001275084">
    <property type="component" value="Unassembled WGS sequence"/>
</dbReference>
<gene>
    <name evidence="3" type="ORF">B0T25DRAFT_560685</name>
</gene>
<evidence type="ECO:0000259" key="2">
    <source>
        <dbReference type="SMART" id="SM00478"/>
    </source>
</evidence>
<reference evidence="3" key="2">
    <citation type="submission" date="2023-06" db="EMBL/GenBank/DDBJ databases">
        <authorList>
            <consortium name="Lawrence Berkeley National Laboratory"/>
            <person name="Haridas S."/>
            <person name="Hensen N."/>
            <person name="Bonometti L."/>
            <person name="Westerberg I."/>
            <person name="Brannstrom I.O."/>
            <person name="Guillou S."/>
            <person name="Cros-Aarteil S."/>
            <person name="Calhoun S."/>
            <person name="Kuo A."/>
            <person name="Mondo S."/>
            <person name="Pangilinan J."/>
            <person name="Riley R."/>
            <person name="Labutti K."/>
            <person name="Andreopoulos B."/>
            <person name="Lipzen A."/>
            <person name="Chen C."/>
            <person name="Yanf M."/>
            <person name="Daum C."/>
            <person name="Ng V."/>
            <person name="Clum A."/>
            <person name="Steindorff A."/>
            <person name="Ohm R."/>
            <person name="Martin F."/>
            <person name="Silar P."/>
            <person name="Natvig D."/>
            <person name="Lalanne C."/>
            <person name="Gautier V."/>
            <person name="Ament-Velasquez S.L."/>
            <person name="Kruys A."/>
            <person name="Hutchinson M.I."/>
            <person name="Powell A.J."/>
            <person name="Barry K."/>
            <person name="Miller A.N."/>
            <person name="Grigoriev I.V."/>
            <person name="Debuchy R."/>
            <person name="Gladieux P."/>
            <person name="Thoren M.H."/>
            <person name="Johannesson H."/>
        </authorList>
    </citation>
    <scope>NUCLEOTIDE SEQUENCE</scope>
    <source>
        <strain evidence="3">CBS 955.72</strain>
    </source>
</reference>
<feature type="compositionally biased region" description="Low complexity" evidence="1">
    <location>
        <begin position="1"/>
        <end position="10"/>
    </location>
</feature>
<dbReference type="SUPFAM" id="SSF48150">
    <property type="entry name" value="DNA-glycosylase"/>
    <property type="match status" value="1"/>
</dbReference>
<name>A0AAJ0H5B5_9PEZI</name>
<comment type="caution">
    <text evidence="3">The sequence shown here is derived from an EMBL/GenBank/DDBJ whole genome shotgun (WGS) entry which is preliminary data.</text>
</comment>
<dbReference type="EMBL" id="JAUIQD010000009">
    <property type="protein sequence ID" value="KAK3339829.1"/>
    <property type="molecule type" value="Genomic_DNA"/>
</dbReference>
<organism evidence="3 4">
    <name type="scientific">Lasiosphaeria hispida</name>
    <dbReference type="NCBI Taxonomy" id="260671"/>
    <lineage>
        <taxon>Eukaryota</taxon>
        <taxon>Fungi</taxon>
        <taxon>Dikarya</taxon>
        <taxon>Ascomycota</taxon>
        <taxon>Pezizomycotina</taxon>
        <taxon>Sordariomycetes</taxon>
        <taxon>Sordariomycetidae</taxon>
        <taxon>Sordariales</taxon>
        <taxon>Lasiosphaeriaceae</taxon>
        <taxon>Lasiosphaeria</taxon>
    </lineage>
</organism>
<accession>A0AAJ0H5B5</accession>
<dbReference type="InterPro" id="IPR011257">
    <property type="entry name" value="DNA_glycosylase"/>
</dbReference>
<feature type="domain" description="HhH-GPD" evidence="2">
    <location>
        <begin position="153"/>
        <end position="328"/>
    </location>
</feature>
<dbReference type="CDD" id="cd00056">
    <property type="entry name" value="ENDO3c"/>
    <property type="match status" value="1"/>
</dbReference>
<dbReference type="Gene3D" id="1.10.1670.10">
    <property type="entry name" value="Helix-hairpin-Helix base-excision DNA repair enzymes (C-terminal)"/>
    <property type="match status" value="1"/>
</dbReference>
<dbReference type="InterPro" id="IPR023170">
    <property type="entry name" value="HhH_base_excis_C"/>
</dbReference>
<dbReference type="Pfam" id="PF00730">
    <property type="entry name" value="HhH-GPD"/>
    <property type="match status" value="1"/>
</dbReference>
<reference evidence="3" key="1">
    <citation type="journal article" date="2023" name="Mol. Phylogenet. Evol.">
        <title>Genome-scale phylogeny and comparative genomics of the fungal order Sordariales.</title>
        <authorList>
            <person name="Hensen N."/>
            <person name="Bonometti L."/>
            <person name="Westerberg I."/>
            <person name="Brannstrom I.O."/>
            <person name="Guillou S."/>
            <person name="Cros-Aarteil S."/>
            <person name="Calhoun S."/>
            <person name="Haridas S."/>
            <person name="Kuo A."/>
            <person name="Mondo S."/>
            <person name="Pangilinan J."/>
            <person name="Riley R."/>
            <person name="LaButti K."/>
            <person name="Andreopoulos B."/>
            <person name="Lipzen A."/>
            <person name="Chen C."/>
            <person name="Yan M."/>
            <person name="Daum C."/>
            <person name="Ng V."/>
            <person name="Clum A."/>
            <person name="Steindorff A."/>
            <person name="Ohm R.A."/>
            <person name="Martin F."/>
            <person name="Silar P."/>
            <person name="Natvig D.O."/>
            <person name="Lalanne C."/>
            <person name="Gautier V."/>
            <person name="Ament-Velasquez S.L."/>
            <person name="Kruys A."/>
            <person name="Hutchinson M.I."/>
            <person name="Powell A.J."/>
            <person name="Barry K."/>
            <person name="Miller A.N."/>
            <person name="Grigoriev I.V."/>
            <person name="Debuchy R."/>
            <person name="Gladieux P."/>
            <person name="Hiltunen Thoren M."/>
            <person name="Johannesson H."/>
        </authorList>
    </citation>
    <scope>NUCLEOTIDE SEQUENCE</scope>
    <source>
        <strain evidence="3">CBS 955.72</strain>
    </source>
</reference>
<dbReference type="PANTHER" id="PTHR47203">
    <property type="match status" value="1"/>
</dbReference>
<evidence type="ECO:0000313" key="4">
    <source>
        <dbReference type="Proteomes" id="UP001275084"/>
    </source>
</evidence>
<evidence type="ECO:0000256" key="1">
    <source>
        <dbReference type="SAM" id="MobiDB-lite"/>
    </source>
</evidence>
<protein>
    <submittedName>
        <fullName evidence="3">HhH-GPD family base excision DNA repair protein</fullName>
    </submittedName>
</protein>
<keyword evidence="4" id="KW-1185">Reference proteome</keyword>
<sequence length="372" mass="40120">MARVRTSTSVMRRRQPARVAATKAEAVHTHVKQEVPSPEPEPKPPTKRPRRIKTDDISQIKPDTTPDPPFKSKQTPSTVSLQARKLKLYTQHNHQSPFPTFPHPTPEECNLALRILTSLHGPHTRPSQPIASPTVAGCGASPSVLDALVRTILSQNTSSANSSRAYRSLVQTYGTTTTTKTKTITKTSPTLQWPAIVSAGQPVLEAAIRSGGLARVKSRVILALLDQVHARHGIYSLDHLHQAASADEAMSELLSFKGVGPKTASCVLLFCLGRESFAVDTHVWRITGLLGWRPEGATRDETHLHLDVRIPDECKYGLHVLMVTHGRKCAQCKAGGGRRPGKEAVGGCPLQEAFPVSGEDGGENGDGDGGKG</sequence>
<dbReference type="AlphaFoldDB" id="A0AAJ0H5B5"/>
<dbReference type="InterPro" id="IPR003265">
    <property type="entry name" value="HhH-GPD_domain"/>
</dbReference>
<feature type="region of interest" description="Disordered" evidence="1">
    <location>
        <begin position="1"/>
        <end position="79"/>
    </location>
</feature>
<dbReference type="GO" id="GO:0006285">
    <property type="term" value="P:base-excision repair, AP site formation"/>
    <property type="evidence" value="ECO:0007669"/>
    <property type="project" value="UniProtKB-ARBA"/>
</dbReference>
<dbReference type="PANTHER" id="PTHR47203:SF1">
    <property type="entry name" value="HYPOTHETICAL BASE EXCISION DNA REPAIR PROTEIN (EUROFUNG)"/>
    <property type="match status" value="1"/>
</dbReference>
<feature type="region of interest" description="Disordered" evidence="1">
    <location>
        <begin position="352"/>
        <end position="372"/>
    </location>
</feature>
<proteinExistence type="predicted"/>
<dbReference type="GO" id="GO:0000702">
    <property type="term" value="F:oxidized base lesion DNA N-glycosylase activity"/>
    <property type="evidence" value="ECO:0007669"/>
    <property type="project" value="UniProtKB-ARBA"/>
</dbReference>
<dbReference type="Gene3D" id="1.10.340.30">
    <property type="entry name" value="Hypothetical protein, domain 2"/>
    <property type="match status" value="1"/>
</dbReference>
<evidence type="ECO:0000313" key="3">
    <source>
        <dbReference type="EMBL" id="KAK3339829.1"/>
    </source>
</evidence>
<dbReference type="SMART" id="SM00478">
    <property type="entry name" value="ENDO3c"/>
    <property type="match status" value="1"/>
</dbReference>